<dbReference type="NCBIfam" id="NF038180">
    <property type="entry name" value="leader_pinensin"/>
    <property type="match status" value="1"/>
</dbReference>
<dbReference type="AlphaFoldDB" id="A0A1G9SCY6"/>
<name>A0A1G9SCY6_9SPHI</name>
<organism evidence="1 2">
    <name type="scientific">Pedobacter steynii</name>
    <dbReference type="NCBI Taxonomy" id="430522"/>
    <lineage>
        <taxon>Bacteria</taxon>
        <taxon>Pseudomonadati</taxon>
        <taxon>Bacteroidota</taxon>
        <taxon>Sphingobacteriia</taxon>
        <taxon>Sphingobacteriales</taxon>
        <taxon>Sphingobacteriaceae</taxon>
        <taxon>Pedobacter</taxon>
    </lineage>
</organism>
<dbReference type="EMBL" id="FNGY01000003">
    <property type="protein sequence ID" value="SDM33324.1"/>
    <property type="molecule type" value="Genomic_DNA"/>
</dbReference>
<proteinExistence type="predicted"/>
<dbReference type="Proteomes" id="UP000183200">
    <property type="component" value="Unassembled WGS sequence"/>
</dbReference>
<keyword evidence="2" id="KW-1185">Reference proteome</keyword>
<dbReference type="RefSeq" id="WP_073233356.1">
    <property type="nucleotide sequence ID" value="NZ_FNGY01000003.1"/>
</dbReference>
<evidence type="ECO:0000313" key="1">
    <source>
        <dbReference type="EMBL" id="SDM33324.1"/>
    </source>
</evidence>
<dbReference type="InterPro" id="IPR059231">
    <property type="entry name" value="Leader_pinensin"/>
</dbReference>
<sequence>MNNSMDKIKLNLEDLQLESFVTSIDSEVAKRLSGGLGNVSEPTHTVPTDDHHPTEQVICTTVQC</sequence>
<protein>
    <submittedName>
        <fullName evidence="1">Uncharacterized protein</fullName>
    </submittedName>
</protein>
<reference evidence="2" key="1">
    <citation type="submission" date="2016-10" db="EMBL/GenBank/DDBJ databases">
        <authorList>
            <person name="Varghese N."/>
            <person name="Submissions S."/>
        </authorList>
    </citation>
    <scope>NUCLEOTIDE SEQUENCE [LARGE SCALE GENOMIC DNA]</scope>
    <source>
        <strain evidence="2">DSM 19110</strain>
    </source>
</reference>
<accession>A0A1G9SCY6</accession>
<dbReference type="OrthoDB" id="1263753at2"/>
<evidence type="ECO:0000313" key="2">
    <source>
        <dbReference type="Proteomes" id="UP000183200"/>
    </source>
</evidence>
<gene>
    <name evidence="1" type="ORF">SAMN05421820_103555</name>
</gene>